<sequence>MIQVNSLSAAYQGTVRSSTHEVTSDAPVAKGGGGMGFGAHELLEASLAACINMAVRMHADQNGIPLEGVTTRVGLTWPDAHTSRFEYSIAVIGNLTTEQRAELEAVAERCPVRQTLSKKLVFKQAP</sequence>
<dbReference type="PANTHER" id="PTHR39624:SF2">
    <property type="entry name" value="OSMC-LIKE PROTEIN"/>
    <property type="match status" value="1"/>
</dbReference>
<dbReference type="InterPro" id="IPR003718">
    <property type="entry name" value="OsmC/Ohr_fam"/>
</dbReference>
<proteinExistence type="predicted"/>
<keyword evidence="1" id="KW-0575">Peroxidase</keyword>
<accession>A0AAJ2QWW3</accession>
<evidence type="ECO:0000313" key="1">
    <source>
        <dbReference type="EMBL" id="MDX4953615.1"/>
    </source>
</evidence>
<gene>
    <name evidence="1" type="ORF">SGN30_09280</name>
</gene>
<dbReference type="Proteomes" id="UP001287445">
    <property type="component" value="Unassembled WGS sequence"/>
</dbReference>
<dbReference type="Gene3D" id="3.30.300.20">
    <property type="match status" value="1"/>
</dbReference>
<name>A0AAJ2QWW3_DELAC</name>
<dbReference type="EMBL" id="JAWWMZ010000003">
    <property type="protein sequence ID" value="MDX4953615.1"/>
    <property type="molecule type" value="Genomic_DNA"/>
</dbReference>
<dbReference type="Pfam" id="PF02566">
    <property type="entry name" value="OsmC"/>
    <property type="match status" value="1"/>
</dbReference>
<dbReference type="PANTHER" id="PTHR39624">
    <property type="entry name" value="PROTEIN INVOLVED IN RIMO-MEDIATED BETA-METHYLTHIOLATION OF RIBOSOMAL PROTEIN S12 YCAO"/>
    <property type="match status" value="1"/>
</dbReference>
<dbReference type="EC" id="1.11.1.-" evidence="1"/>
<dbReference type="SUPFAM" id="SSF82784">
    <property type="entry name" value="OsmC-like"/>
    <property type="match status" value="1"/>
</dbReference>
<evidence type="ECO:0000313" key="2">
    <source>
        <dbReference type="Proteomes" id="UP001287445"/>
    </source>
</evidence>
<dbReference type="AlphaFoldDB" id="A0AAJ2QWW3"/>
<dbReference type="InterPro" id="IPR015946">
    <property type="entry name" value="KH_dom-like_a/b"/>
</dbReference>
<dbReference type="InterPro" id="IPR036102">
    <property type="entry name" value="OsmC/Ohrsf"/>
</dbReference>
<protein>
    <submittedName>
        <fullName evidence="1">OsmC family protein</fullName>
        <ecNumber evidence="1">1.11.1.-</ecNumber>
    </submittedName>
</protein>
<organism evidence="1 2">
    <name type="scientific">Delftia acidovorans</name>
    <name type="common">Pseudomonas acidovorans</name>
    <name type="synonym">Comamonas acidovorans</name>
    <dbReference type="NCBI Taxonomy" id="80866"/>
    <lineage>
        <taxon>Bacteria</taxon>
        <taxon>Pseudomonadati</taxon>
        <taxon>Pseudomonadota</taxon>
        <taxon>Betaproteobacteria</taxon>
        <taxon>Burkholderiales</taxon>
        <taxon>Comamonadaceae</taxon>
        <taxon>Delftia</taxon>
    </lineage>
</organism>
<dbReference type="RefSeq" id="WP_319073119.1">
    <property type="nucleotide sequence ID" value="NZ_JAWWMZ010000003.1"/>
</dbReference>
<keyword evidence="1" id="KW-0560">Oxidoreductase</keyword>
<comment type="caution">
    <text evidence="1">The sequence shown here is derived from an EMBL/GenBank/DDBJ whole genome shotgun (WGS) entry which is preliminary data.</text>
</comment>
<dbReference type="GO" id="GO:0004601">
    <property type="term" value="F:peroxidase activity"/>
    <property type="evidence" value="ECO:0007669"/>
    <property type="project" value="UniProtKB-KW"/>
</dbReference>
<reference evidence="1" key="1">
    <citation type="submission" date="2023-11" db="EMBL/GenBank/DDBJ databases">
        <title>Identification and selenium tolerance of Delftia acidovorans R3-25.</title>
        <authorList>
            <person name="Zhang S."/>
            <person name="Liu Y."/>
            <person name="Guo Y."/>
        </authorList>
    </citation>
    <scope>NUCLEOTIDE SEQUENCE</scope>
    <source>
        <strain evidence="1">R3-25</strain>
    </source>
</reference>